<keyword evidence="4" id="KW-1133">Transmembrane helix</keyword>
<evidence type="ECO:0000256" key="2">
    <source>
        <dbReference type="ARBA" id="ARBA00022803"/>
    </source>
</evidence>
<dbReference type="InterPro" id="IPR051685">
    <property type="entry name" value="Ycf3/AcsC/BcsC/TPR_MFPF"/>
</dbReference>
<evidence type="ECO:0000313" key="5">
    <source>
        <dbReference type="EMBL" id="TRX07424.1"/>
    </source>
</evidence>
<dbReference type="RefSeq" id="WP_143386953.1">
    <property type="nucleotide sequence ID" value="NZ_VJZL01000006.1"/>
</dbReference>
<gene>
    <name evidence="6" type="ORF">FNW11_05225</name>
    <name evidence="5" type="ORF">FNW12_06200</name>
</gene>
<dbReference type="SUPFAM" id="SSF48452">
    <property type="entry name" value="TPR-like"/>
    <property type="match status" value="1"/>
</dbReference>
<keyword evidence="7" id="KW-1185">Reference proteome</keyword>
<name>A0A553BTN7_9FLAO</name>
<evidence type="ECO:0000256" key="3">
    <source>
        <dbReference type="PROSITE-ProRule" id="PRU00339"/>
    </source>
</evidence>
<evidence type="ECO:0000256" key="1">
    <source>
        <dbReference type="ARBA" id="ARBA00022737"/>
    </source>
</evidence>
<keyword evidence="1" id="KW-0677">Repeat</keyword>
<reference evidence="7 8" key="1">
    <citation type="submission" date="2019-07" db="EMBL/GenBank/DDBJ databases">
        <title>Novel species of Flavobacterium.</title>
        <authorList>
            <person name="Liu Q."/>
            <person name="Xin Y.-H."/>
        </authorList>
    </citation>
    <scope>NUCLEOTIDE SEQUENCE [LARGE SCALE GENOMIC DNA]</scope>
    <source>
        <strain evidence="5 7">GSP39</strain>
        <strain evidence="6 8">GSR22</strain>
    </source>
</reference>
<dbReference type="PANTHER" id="PTHR44943">
    <property type="entry name" value="CELLULOSE SYNTHASE OPERON PROTEIN C"/>
    <property type="match status" value="1"/>
</dbReference>
<dbReference type="InterPro" id="IPR019734">
    <property type="entry name" value="TPR_rpt"/>
</dbReference>
<dbReference type="OrthoDB" id="9776208at2"/>
<keyword evidence="2 3" id="KW-0802">TPR repeat</keyword>
<evidence type="ECO:0000313" key="8">
    <source>
        <dbReference type="Proteomes" id="UP000318669"/>
    </source>
</evidence>
<dbReference type="Proteomes" id="UP000318528">
    <property type="component" value="Unassembled WGS sequence"/>
</dbReference>
<proteinExistence type="predicted"/>
<dbReference type="EMBL" id="VJZN01000008">
    <property type="protein sequence ID" value="TRX07424.1"/>
    <property type="molecule type" value="Genomic_DNA"/>
</dbReference>
<evidence type="ECO:0000256" key="4">
    <source>
        <dbReference type="SAM" id="Phobius"/>
    </source>
</evidence>
<organism evidence="6 8">
    <name type="scientific">Flavobacterium gawalongense</name>
    <dbReference type="NCBI Taxonomy" id="2594432"/>
    <lineage>
        <taxon>Bacteria</taxon>
        <taxon>Pseudomonadati</taxon>
        <taxon>Bacteroidota</taxon>
        <taxon>Flavobacteriia</taxon>
        <taxon>Flavobacteriales</taxon>
        <taxon>Flavobacteriaceae</taxon>
        <taxon>Flavobacterium</taxon>
    </lineage>
</organism>
<accession>A0A553BTN7</accession>
<feature type="transmembrane region" description="Helical" evidence="4">
    <location>
        <begin position="126"/>
        <end position="146"/>
    </location>
</feature>
<comment type="caution">
    <text evidence="6">The sequence shown here is derived from an EMBL/GenBank/DDBJ whole genome shotgun (WGS) entry which is preliminary data.</text>
</comment>
<feature type="transmembrane region" description="Helical" evidence="4">
    <location>
        <begin position="155"/>
        <end position="176"/>
    </location>
</feature>
<dbReference type="Gene3D" id="1.25.40.10">
    <property type="entry name" value="Tetratricopeptide repeat domain"/>
    <property type="match status" value="1"/>
</dbReference>
<dbReference type="PROSITE" id="PS50005">
    <property type="entry name" value="TPR"/>
    <property type="match status" value="2"/>
</dbReference>
<protein>
    <submittedName>
        <fullName evidence="6">Tetratricopeptide repeat protein</fullName>
    </submittedName>
</protein>
<sequence>MKNILYILLLSTQVFFAQNGFEKGNAFYEKGKYEEAVTAYESVLKDNKHSSELYFNLGNAYYKLNKVAPSIYNYEKALVLNPNDSESINNLKFAQKRTIDEIKVVPKVGFGKLVRDFTGIYHYNTWAWISVGLATSFLLFFLGYYFSQTTVSKRIFFFGMVVLIFLILISVLSAIFEKSHFDTEKPAIVFAEIADAKSEPRNGGQAIFMLHEGTKVYVEEIIGKWKKVQLTDGTEGWIESSAIKEVK</sequence>
<evidence type="ECO:0000313" key="6">
    <source>
        <dbReference type="EMBL" id="TRX11592.1"/>
    </source>
</evidence>
<dbReference type="SMART" id="SM00028">
    <property type="entry name" value="TPR"/>
    <property type="match status" value="2"/>
</dbReference>
<keyword evidence="4" id="KW-0812">Transmembrane</keyword>
<dbReference type="InterPro" id="IPR011990">
    <property type="entry name" value="TPR-like_helical_dom_sf"/>
</dbReference>
<dbReference type="Proteomes" id="UP000318669">
    <property type="component" value="Unassembled WGS sequence"/>
</dbReference>
<feature type="repeat" description="TPR" evidence="3">
    <location>
        <begin position="51"/>
        <end position="84"/>
    </location>
</feature>
<dbReference type="AlphaFoldDB" id="A0A553BTN7"/>
<evidence type="ECO:0000313" key="7">
    <source>
        <dbReference type="Proteomes" id="UP000318528"/>
    </source>
</evidence>
<dbReference type="EMBL" id="VJZL01000006">
    <property type="protein sequence ID" value="TRX11592.1"/>
    <property type="molecule type" value="Genomic_DNA"/>
</dbReference>
<dbReference type="PANTHER" id="PTHR44943:SF8">
    <property type="entry name" value="TPR REPEAT-CONTAINING PROTEIN MJ0263"/>
    <property type="match status" value="1"/>
</dbReference>
<dbReference type="Pfam" id="PF13414">
    <property type="entry name" value="TPR_11"/>
    <property type="match status" value="1"/>
</dbReference>
<dbReference type="Gene3D" id="2.30.30.40">
    <property type="entry name" value="SH3 Domains"/>
    <property type="match status" value="1"/>
</dbReference>
<dbReference type="PROSITE" id="PS50293">
    <property type="entry name" value="TPR_REGION"/>
    <property type="match status" value="1"/>
</dbReference>
<keyword evidence="4" id="KW-0472">Membrane</keyword>
<feature type="repeat" description="TPR" evidence="3">
    <location>
        <begin position="17"/>
        <end position="50"/>
    </location>
</feature>